<evidence type="ECO:0000313" key="4">
    <source>
        <dbReference type="EMBL" id="CCC91044.1"/>
    </source>
</evidence>
<dbReference type="GO" id="GO:0005524">
    <property type="term" value="F:ATP binding"/>
    <property type="evidence" value="ECO:0007669"/>
    <property type="project" value="UniProtKB-KW"/>
</dbReference>
<gene>
    <name evidence="4" type="ORF">TCIL3000_6_2900</name>
</gene>
<accession>G0UNT3</accession>
<evidence type="ECO:0000259" key="3">
    <source>
        <dbReference type="SMART" id="SM00382"/>
    </source>
</evidence>
<name>G0UNT3_TRYCI</name>
<dbReference type="InterPro" id="IPR027417">
    <property type="entry name" value="P-loop_NTPase"/>
</dbReference>
<proteinExistence type="predicted"/>
<evidence type="ECO:0000256" key="2">
    <source>
        <dbReference type="ARBA" id="ARBA00022840"/>
    </source>
</evidence>
<dbReference type="PANTHER" id="PTHR20953:SF3">
    <property type="entry name" value="P-LOOP CONTAINING NUCLEOSIDE TRIPHOSPHATE HYDROLASES SUPERFAMILY PROTEIN"/>
    <property type="match status" value="1"/>
</dbReference>
<dbReference type="FunFam" id="3.40.50.300:FF:002600">
    <property type="entry name" value="Predicted protein"/>
    <property type="match status" value="1"/>
</dbReference>
<dbReference type="SUPFAM" id="SSF52540">
    <property type="entry name" value="P-loop containing nucleoside triphosphate hydrolases"/>
    <property type="match status" value="1"/>
</dbReference>
<dbReference type="InterPro" id="IPR003593">
    <property type="entry name" value="AAA+_ATPase"/>
</dbReference>
<organism evidence="4">
    <name type="scientific">Trypanosoma congolense (strain IL3000)</name>
    <dbReference type="NCBI Taxonomy" id="1068625"/>
    <lineage>
        <taxon>Eukaryota</taxon>
        <taxon>Discoba</taxon>
        <taxon>Euglenozoa</taxon>
        <taxon>Kinetoplastea</taxon>
        <taxon>Metakinetoplastina</taxon>
        <taxon>Trypanosomatida</taxon>
        <taxon>Trypanosomatidae</taxon>
        <taxon>Trypanosoma</taxon>
        <taxon>Nannomonas</taxon>
    </lineage>
</organism>
<dbReference type="Gene3D" id="3.40.50.300">
    <property type="entry name" value="P-loop containing nucleotide triphosphate hydrolases"/>
    <property type="match status" value="1"/>
</dbReference>
<evidence type="ECO:0000256" key="1">
    <source>
        <dbReference type="ARBA" id="ARBA00022741"/>
    </source>
</evidence>
<dbReference type="InterPro" id="IPR045735">
    <property type="entry name" value="Spore_III_AA_AAA+_ATPase"/>
</dbReference>
<keyword evidence="2" id="KW-0067">ATP-binding</keyword>
<keyword evidence="1" id="KW-0547">Nucleotide-binding</keyword>
<dbReference type="EMBL" id="HE575319">
    <property type="protein sequence ID" value="CCC91044.1"/>
    <property type="molecule type" value="Genomic_DNA"/>
</dbReference>
<dbReference type="Pfam" id="PF19568">
    <property type="entry name" value="Spore_III_AA"/>
    <property type="match status" value="1"/>
</dbReference>
<dbReference type="AlphaFoldDB" id="G0UNT3"/>
<reference evidence="4" key="1">
    <citation type="journal article" date="2012" name="Proc. Natl. Acad. Sci. U.S.A.">
        <title>Antigenic diversity is generated by distinct evolutionary mechanisms in African trypanosome species.</title>
        <authorList>
            <person name="Jackson A.P."/>
            <person name="Berry A."/>
            <person name="Aslett M."/>
            <person name="Allison H.C."/>
            <person name="Burton P."/>
            <person name="Vavrova-Anderson J."/>
            <person name="Brown R."/>
            <person name="Browne H."/>
            <person name="Corton N."/>
            <person name="Hauser H."/>
            <person name="Gamble J."/>
            <person name="Gilderthorp R."/>
            <person name="Marcello L."/>
            <person name="McQuillan J."/>
            <person name="Otto T.D."/>
            <person name="Quail M.A."/>
            <person name="Sanders M.J."/>
            <person name="van Tonder A."/>
            <person name="Ginger M.L."/>
            <person name="Field M.C."/>
            <person name="Barry J.D."/>
            <person name="Hertz-Fowler C."/>
            <person name="Berriman M."/>
        </authorList>
    </citation>
    <scope>NUCLEOTIDE SEQUENCE</scope>
    <source>
        <strain evidence="4">IL3000</strain>
    </source>
</reference>
<dbReference type="PANTHER" id="PTHR20953">
    <property type="entry name" value="KINASE-RELATED"/>
    <property type="match status" value="1"/>
</dbReference>
<sequence length="539" mass="59917">MFFGCYRMASLRSFNTRQLNTGVFFHCRRQMRLRQGKCGSTCLHLTNGTMCLRSSERTPPTGMPLAYLQQQITGMDKYRTADDVWSKGTLQDAWTTFNTSLQNLASSGKVLEVSEMVKRDLVGLALCTSYAEVKHLLSMLSPSVRTFLTSNPIFNDMEVEEFFFHLGQDIEVRGGDWVIQAPPPTVGDLRYTLERVGRFGEDGRGCIRNTSHRVAVWRGRHGEPLGLTIRVGRYVPNLARAIVPLARRGSVLIVSKAGVGKTTILRDLAASLSREPSRPRVMVIDTSNEIGGDSPVALPFLGRCRRVQVPRREAQQEVMRQVLQNHSPEYMIVDEITSAAEAEAAWSISQRGVHLIATCHGENLAGLLQNRSLNILVGGVAQAFLSNEERRLRNKVKKTVLERPNSSPFHFVVELTSRKCAHLYVDVNEAVDCLLDEQDARSNAQIGRTVAIDETLPDDVMALVISKGVAPSKLAGKGAWDSAEQRVGIHCVDEEGVYNTCGEREVAAFSAKQKRGSHSRGSNRRKADERLLEDISRLL</sequence>
<dbReference type="SMART" id="SM00382">
    <property type="entry name" value="AAA"/>
    <property type="match status" value="1"/>
</dbReference>
<feature type="domain" description="AAA+ ATPase" evidence="3">
    <location>
        <begin position="247"/>
        <end position="379"/>
    </location>
</feature>
<protein>
    <recommendedName>
        <fullName evidence="3">AAA+ ATPase domain-containing protein</fullName>
    </recommendedName>
</protein>
<dbReference type="VEuPathDB" id="TriTrypDB:TcIL3000_6_2900"/>